<dbReference type="FunFam" id="2.60.40.10:FF:000240">
    <property type="entry name" value="MAM domain containing glycosylphosphatidylinositol anchor 1"/>
    <property type="match status" value="1"/>
</dbReference>
<feature type="domain" description="MAM" evidence="7">
    <location>
        <begin position="743"/>
        <end position="949"/>
    </location>
</feature>
<dbReference type="PROSITE" id="PS50835">
    <property type="entry name" value="IG_LIKE"/>
    <property type="match status" value="6"/>
</dbReference>
<dbReference type="InterPro" id="IPR007110">
    <property type="entry name" value="Ig-like_dom"/>
</dbReference>
<keyword evidence="3" id="KW-0472">Membrane</keyword>
<dbReference type="InterPro" id="IPR003961">
    <property type="entry name" value="FN3_dom"/>
</dbReference>
<dbReference type="PANTHER" id="PTHR45080:SF35">
    <property type="entry name" value="MAM DOMAIN-CONTAINING GLYCOSYLPHOSPHATIDYLINOSITOL ANCHOR 2"/>
    <property type="match status" value="1"/>
</dbReference>
<evidence type="ECO:0000256" key="5">
    <source>
        <dbReference type="SAM" id="MobiDB-lite"/>
    </source>
</evidence>
<evidence type="ECO:0000259" key="8">
    <source>
        <dbReference type="PROSITE" id="PS50835"/>
    </source>
</evidence>
<reference evidence="11" key="1">
    <citation type="submission" date="2025-08" db="UniProtKB">
        <authorList>
            <consortium name="RefSeq"/>
        </authorList>
    </citation>
    <scope>IDENTIFICATION</scope>
    <source>
        <tissue evidence="11">Sperm</tissue>
    </source>
</reference>
<dbReference type="SMART" id="SM00409">
    <property type="entry name" value="IG"/>
    <property type="match status" value="6"/>
</dbReference>
<gene>
    <name evidence="11" type="primary">LOC116947659</name>
</gene>
<dbReference type="GeneID" id="116947659"/>
<feature type="domain" description="Ig-like" evidence="8">
    <location>
        <begin position="541"/>
        <end position="630"/>
    </location>
</feature>
<dbReference type="GO" id="GO:0098552">
    <property type="term" value="C:side of membrane"/>
    <property type="evidence" value="ECO:0007669"/>
    <property type="project" value="UniProtKB-KW"/>
</dbReference>
<feature type="domain" description="Ig-like" evidence="8">
    <location>
        <begin position="28"/>
        <end position="128"/>
    </location>
</feature>
<keyword evidence="3" id="KW-0336">GPI-anchor</keyword>
<dbReference type="InterPro" id="IPR036179">
    <property type="entry name" value="Ig-like_dom_sf"/>
</dbReference>
<dbReference type="GO" id="GO:0050808">
    <property type="term" value="P:synapse organization"/>
    <property type="evidence" value="ECO:0007669"/>
    <property type="project" value="TreeGrafter"/>
</dbReference>
<evidence type="ECO:0000313" key="11">
    <source>
        <dbReference type="RefSeq" id="XP_032819526.1"/>
    </source>
</evidence>
<dbReference type="Proteomes" id="UP001318040">
    <property type="component" value="Chromosome 31"/>
</dbReference>
<comment type="subcellular location">
    <subcellularLocation>
        <location evidence="1">Cell membrane</location>
        <topology evidence="1">Lipid-anchor</topology>
        <topology evidence="1">GPI-anchor</topology>
    </subcellularLocation>
</comment>
<dbReference type="InterPro" id="IPR013783">
    <property type="entry name" value="Ig-like_fold"/>
</dbReference>
<dbReference type="GO" id="GO:0030424">
    <property type="term" value="C:axon"/>
    <property type="evidence" value="ECO:0007669"/>
    <property type="project" value="TreeGrafter"/>
</dbReference>
<dbReference type="InterPro" id="IPR013106">
    <property type="entry name" value="Ig_V-set"/>
</dbReference>
<proteinExistence type="predicted"/>
<feature type="region of interest" description="Disordered" evidence="5">
    <location>
        <begin position="767"/>
        <end position="797"/>
    </location>
</feature>
<dbReference type="GO" id="GO:0005886">
    <property type="term" value="C:plasma membrane"/>
    <property type="evidence" value="ECO:0007669"/>
    <property type="project" value="UniProtKB-SubCell"/>
</dbReference>
<keyword evidence="6" id="KW-0732">Signal</keyword>
<name>A0AAJ7TMF1_PETMA</name>
<feature type="domain" description="Fibronectin type-III" evidence="9">
    <location>
        <begin position="642"/>
        <end position="742"/>
    </location>
</feature>
<feature type="domain" description="Ig-like" evidence="8">
    <location>
        <begin position="135"/>
        <end position="237"/>
    </location>
</feature>
<dbReference type="Pfam" id="PF00629">
    <property type="entry name" value="MAM"/>
    <property type="match status" value="1"/>
</dbReference>
<dbReference type="Gene3D" id="2.60.40.10">
    <property type="entry name" value="Immunoglobulins"/>
    <property type="match status" value="6"/>
</dbReference>
<keyword evidence="3" id="KW-0325">Glycoprotein</keyword>
<keyword evidence="3" id="KW-0449">Lipoprotein</keyword>
<dbReference type="InterPro" id="IPR013320">
    <property type="entry name" value="ConA-like_dom_sf"/>
</dbReference>
<feature type="signal peptide" evidence="6">
    <location>
        <begin position="1"/>
        <end position="21"/>
    </location>
</feature>
<dbReference type="PROSITE" id="PS50060">
    <property type="entry name" value="MAM_2"/>
    <property type="match status" value="1"/>
</dbReference>
<dbReference type="SMART" id="SM00137">
    <property type="entry name" value="MAM"/>
    <property type="match status" value="1"/>
</dbReference>
<dbReference type="Gene3D" id="2.60.120.200">
    <property type="match status" value="1"/>
</dbReference>
<dbReference type="PROSITE" id="PS50853">
    <property type="entry name" value="FN3"/>
    <property type="match status" value="1"/>
</dbReference>
<keyword evidence="2" id="KW-1003">Cell membrane</keyword>
<dbReference type="Pfam" id="PF13927">
    <property type="entry name" value="Ig_3"/>
    <property type="match status" value="6"/>
</dbReference>
<dbReference type="SMART" id="SM00406">
    <property type="entry name" value="IGv"/>
    <property type="match status" value="2"/>
</dbReference>
<dbReference type="GO" id="GO:0043025">
    <property type="term" value="C:neuronal cell body"/>
    <property type="evidence" value="ECO:0007669"/>
    <property type="project" value="TreeGrafter"/>
</dbReference>
<feature type="domain" description="Ig-like" evidence="8">
    <location>
        <begin position="443"/>
        <end position="535"/>
    </location>
</feature>
<dbReference type="AlphaFoldDB" id="A0AAJ7TMF1"/>
<evidence type="ECO:0000259" key="9">
    <source>
        <dbReference type="PROSITE" id="PS50853"/>
    </source>
</evidence>
<dbReference type="PANTHER" id="PTHR45080">
    <property type="entry name" value="CONTACTIN 5"/>
    <property type="match status" value="1"/>
</dbReference>
<dbReference type="RefSeq" id="XP_032819526.1">
    <property type="nucleotide sequence ID" value="XM_032963635.1"/>
</dbReference>
<dbReference type="SMART" id="SM00408">
    <property type="entry name" value="IGc2"/>
    <property type="match status" value="6"/>
</dbReference>
<keyword evidence="4" id="KW-0393">Immunoglobulin domain</keyword>
<dbReference type="InterPro" id="IPR003599">
    <property type="entry name" value="Ig_sub"/>
</dbReference>
<organism evidence="10 11">
    <name type="scientific">Petromyzon marinus</name>
    <name type="common">Sea lamprey</name>
    <dbReference type="NCBI Taxonomy" id="7757"/>
    <lineage>
        <taxon>Eukaryota</taxon>
        <taxon>Metazoa</taxon>
        <taxon>Chordata</taxon>
        <taxon>Craniata</taxon>
        <taxon>Vertebrata</taxon>
        <taxon>Cyclostomata</taxon>
        <taxon>Hyperoartia</taxon>
        <taxon>Petromyzontiformes</taxon>
        <taxon>Petromyzontidae</taxon>
        <taxon>Petromyzon</taxon>
    </lineage>
</organism>
<dbReference type="CDD" id="cd06263">
    <property type="entry name" value="MAM"/>
    <property type="match status" value="1"/>
</dbReference>
<evidence type="ECO:0000256" key="3">
    <source>
        <dbReference type="ARBA" id="ARBA00022622"/>
    </source>
</evidence>
<sequence>MAPLALLPLLLGLTGSKPGSSQGVYAPPSARILAGGHACLLRDDGFSEYAYVIREGHSLQLTCVVSGHPRPQVRWTKTAGTSSERSQEMTVYNETMRINDIGRTQGGRYYCKADNGVGVPALRSVRVEVYYLEEPRLTVHQYAAATRQYFYAERTVFLRCEARSSPAARHTWHRGAQPLQQGADSGVDIYEPLFTHADTNILKLKNLRAQDYANYTCVVSVGSVCNIPARAASFPLTRTTAPPVLEHPASEQLVLEPGERVRLRCAVIKGDPIPSVTWSRSPGGLPPTCLIGKDNLTIQSVRESDSGTYTCLVSNGVGGAVRRAINVTVRSLRRGRFWITPDPYHEDDNIQIGREVKISCQVEAVPIEELSFTWYRNGRMLRSSDRLLISKSDSDFAPGTSSLDIIDLRFTDFGTYTCTARLSRARTLSDISMDVNISSSTVPPTISVPRGRSPVVVREGSMADLQCIVSGKPKPVVLWSRVDQDALMPDGALYTESHDGCLHLTNVTRDMAGSYRCQTGRFNGFNVSPREATVQLVVQYPPVVEPPTAVLRQGLGQSVSMECRVLRANPARIIAYEWRFKGKVLATSRLDSGGFLSSHRISSLSNDDYGSYSCILANEAGSTSCVFTLTGRAHAPEFYYDNPSPVHLQHLWVYSYLVQWTQAEPTAVDPVTEYRLEVRQGGQGSWQSVQVAIADPVQRGDLLSHNLVELALPHAHQLRLTPFTCFGPGDSAMRWIRYSDGEAFCGFEELLLCGFMQDTHDDFDWKQRRGAGEWPRPTPPPRTHSSPGVPGIPASPNFSATTRPFGLSASPASATFTDQRFQSRLTKLRGNLMYAEASQQGQAGQRARLISPIYNISGSDTILKSACLEFNFHSRGNSSGMLNVLVRVGPNQDRHVWVSKSRHMEECLVQLPVNPAGPFQVVFEAVRGPGGQGSFGIDDVSISEGACPQEKQEATLNCARGVPAVALSASCLPLLSIATAWLTLR</sequence>
<feature type="domain" description="Ig-like" evidence="8">
    <location>
        <begin position="242"/>
        <end position="328"/>
    </location>
</feature>
<evidence type="ECO:0000256" key="4">
    <source>
        <dbReference type="ARBA" id="ARBA00023319"/>
    </source>
</evidence>
<evidence type="ECO:0000256" key="6">
    <source>
        <dbReference type="SAM" id="SignalP"/>
    </source>
</evidence>
<dbReference type="InterPro" id="IPR050958">
    <property type="entry name" value="Cell_Adh-Cytoskel_Orgn"/>
</dbReference>
<evidence type="ECO:0000313" key="10">
    <source>
        <dbReference type="Proteomes" id="UP001318040"/>
    </source>
</evidence>
<dbReference type="SUPFAM" id="SSF48726">
    <property type="entry name" value="Immunoglobulin"/>
    <property type="match status" value="6"/>
</dbReference>
<evidence type="ECO:0000256" key="1">
    <source>
        <dbReference type="ARBA" id="ARBA00004609"/>
    </source>
</evidence>
<dbReference type="KEGG" id="pmrn:116947659"/>
<protein>
    <submittedName>
        <fullName evidence="11">LOW QUALITY PROTEIN: MAM domain-containing glycosylphosphatidylinositol anchor protein 2-like</fullName>
    </submittedName>
</protein>
<feature type="chain" id="PRO_5042597007" evidence="6">
    <location>
        <begin position="22"/>
        <end position="985"/>
    </location>
</feature>
<feature type="domain" description="Ig-like" evidence="8">
    <location>
        <begin position="341"/>
        <end position="429"/>
    </location>
</feature>
<dbReference type="GO" id="GO:0008046">
    <property type="term" value="F:axon guidance receptor activity"/>
    <property type="evidence" value="ECO:0007669"/>
    <property type="project" value="TreeGrafter"/>
</dbReference>
<evidence type="ECO:0000259" key="7">
    <source>
        <dbReference type="PROSITE" id="PS50060"/>
    </source>
</evidence>
<dbReference type="SUPFAM" id="SSF49899">
    <property type="entry name" value="Concanavalin A-like lectins/glucanases"/>
    <property type="match status" value="1"/>
</dbReference>
<accession>A0AAJ7TMF1</accession>
<dbReference type="InterPro" id="IPR003598">
    <property type="entry name" value="Ig_sub2"/>
</dbReference>
<dbReference type="CDD" id="cd00096">
    <property type="entry name" value="Ig"/>
    <property type="match status" value="2"/>
</dbReference>
<evidence type="ECO:0000256" key="2">
    <source>
        <dbReference type="ARBA" id="ARBA00022475"/>
    </source>
</evidence>
<dbReference type="GO" id="GO:0007156">
    <property type="term" value="P:homophilic cell adhesion via plasma membrane adhesion molecules"/>
    <property type="evidence" value="ECO:0007669"/>
    <property type="project" value="TreeGrafter"/>
</dbReference>
<dbReference type="InterPro" id="IPR000998">
    <property type="entry name" value="MAM_dom"/>
</dbReference>
<keyword evidence="10" id="KW-1185">Reference proteome</keyword>